<dbReference type="CDD" id="cd04018">
    <property type="entry name" value="C2C_Ferlin"/>
    <property type="match status" value="1"/>
</dbReference>
<evidence type="ECO:0000256" key="1">
    <source>
        <dbReference type="ARBA" id="ARBA00004401"/>
    </source>
</evidence>
<gene>
    <name evidence="18" type="primary">LOC106812133</name>
</gene>
<feature type="domain" description="C2" evidence="16">
    <location>
        <begin position="1613"/>
        <end position="1761"/>
    </location>
</feature>
<keyword evidence="8" id="KW-0106">Calcium</keyword>
<dbReference type="PANTHER" id="PTHR12546:SF33">
    <property type="entry name" value="SPERM VESICLE FUSION PROTEIN FER-1"/>
    <property type="match status" value="1"/>
</dbReference>
<dbReference type="Pfam" id="PF08150">
    <property type="entry name" value="FerB"/>
    <property type="match status" value="1"/>
</dbReference>
<evidence type="ECO:0000256" key="9">
    <source>
        <dbReference type="ARBA" id="ARBA00022968"/>
    </source>
</evidence>
<dbReference type="SUPFAM" id="SSF49562">
    <property type="entry name" value="C2 domain (Calcium/lipid-binding domain, CaLB)"/>
    <property type="match status" value="6"/>
</dbReference>
<dbReference type="Pfam" id="PF00168">
    <property type="entry name" value="C2"/>
    <property type="match status" value="4"/>
</dbReference>
<evidence type="ECO:0000256" key="2">
    <source>
        <dbReference type="ARBA" id="ARBA00004483"/>
    </source>
</evidence>
<evidence type="ECO:0000256" key="7">
    <source>
        <dbReference type="ARBA" id="ARBA00022737"/>
    </source>
</evidence>
<evidence type="ECO:0000256" key="8">
    <source>
        <dbReference type="ARBA" id="ARBA00022837"/>
    </source>
</evidence>
<evidence type="ECO:0000256" key="14">
    <source>
        <dbReference type="SAM" id="MobiDB-lite"/>
    </source>
</evidence>
<feature type="coiled-coil region" evidence="13">
    <location>
        <begin position="473"/>
        <end position="500"/>
    </location>
</feature>
<feature type="region of interest" description="Disordered" evidence="14">
    <location>
        <begin position="1"/>
        <end position="27"/>
    </location>
</feature>
<evidence type="ECO:0000313" key="17">
    <source>
        <dbReference type="Proteomes" id="UP000695022"/>
    </source>
</evidence>
<keyword evidence="11 15" id="KW-0472">Membrane</keyword>
<protein>
    <submittedName>
        <fullName evidence="18">Dysferlin-like</fullName>
    </submittedName>
</protein>
<proteinExistence type="inferred from homology"/>
<reference evidence="18" key="1">
    <citation type="submission" date="2025-08" db="UniProtKB">
        <authorList>
            <consortium name="RefSeq"/>
        </authorList>
    </citation>
    <scope>IDENTIFICATION</scope>
</reference>
<dbReference type="SMART" id="SM01200">
    <property type="entry name" value="FerA"/>
    <property type="match status" value="1"/>
</dbReference>
<evidence type="ECO:0000256" key="12">
    <source>
        <dbReference type="ARBA" id="ARBA00023329"/>
    </source>
</evidence>
<dbReference type="InterPro" id="IPR000008">
    <property type="entry name" value="C2_dom"/>
</dbReference>
<sequence>MGIVAGEANGVPVSSSQKPARLKPRVKRNLSTKTQDFQIRVRVMEARRLVRDNIHPVCHVTVEAQQRQTRIRHSTSSPYWNEIFFLNFVSSQAELFEELITFKIFNSKKLRSDSFIGQFQCDVGTVYDKPRHALLNTWLLLSDPADNMAGSMGYLKVSICVLGPGDNPPNMKSSRSDKDDIEGNLLKPVGVQLTPSTLTLRLYRGEDIPQMDSGFGEGVKRVLGIGEEKKELVDPYVTFQFAGKKVSSRREYHSESPVYNQELKLGIRFPSMCETVKLTVFDWDKVTADDVIASKELEVSALSSACDEHGFLPTFGPCYINFYGAPREFSALVPEEFNSLNLGEGEGCSYRGRLLVELNTQLGELPEQPVVDIANDDVLCVQSFMRRRHYRLHVAFLSATMVSAVDAPVEFEISIGNYGNKLDNNVPPCSSTTQPTNAVFDGSSYYFLPWGNLKPCVMVDSQWEDISFRLEALNMLLALARNLERHVEGLKADIKAKVAKEVLATKIIAMLDGLIQQAGNPLPAPVPGDHRSNELDAQLAKLREEHLSGIVEGATKLRETATDVEQVLVAVEDFLSLLRQLAHEPQNSIPDVVVWMLSGNRRIAYYRIPAYDVLYASDPAAAGYNCGKVQTLNLKYPGSGLAGNRSMPCHLRLKAWLGLSKYDQHWHQSQLDGELAVFAETYENQMYIPGIKWTNKAPTMGRSKWSDASGKLKLPKDSFVEPQGWRFVGDWYISPEISMQFDRDAGHTKFMEDAFECQMRLPGIGWSAPAVGIPWSDVRGDSALLTKDEFVLRQKGWDWEDVWETDVNRAVDEEGWEYTIEPSMAGWSAVEKRYHVCRRRRWVRQRLLVDPSLISRHEDEEAHCRTRGLGVRHASSTRSLLKNRPTDLDSDDEEEDHTQTAPRMFLSFQQVYKYQLRAYVYQARDLDAGDTRGTSDPYAQVSFLGCSQSTEMVRKTVSPTWDQTLIFEEMSLYDSPDSMRTSPPSIIVEIFDFNKFGKPDMLGRTFAKPTVKLTAEDAERETQLRWYSIDNGDDGGEGGGGGGELLAVFELYLISEEVPLPFKPSKRGALYEVPSGIRPVLRRTAVEVLCWGVRDMKSFQLAAVTSPSAQFSIGSKTISTEVIRSTKKNPNFTNPILFFDVLLPETELYTPPLNIRVRDHRMFARQPTVGITSLACIDKYRCATLPPEGLSSLKLEIAGVDSTDRSGEHIIDLDIEGAVDDSDNDDISLAKLGKTTSKSALVSKSDLTEKLISKKGGITTAKKSMRKKAVESGKLIATHDSALNKCMDDTSEGIDWWSKYYASCGQEDKAGHYLEKNYDTIEIYDTELEQLERFDGFTDFCDSFLLNRGKNLEDEESDVIGQLKVLCKIYPLPEDPSIALPPRYLTSLPPSQPEECLIRVYIICAVDLQPKDNNGLADPYLVVKVGDEKYNGRDERKANTINPIFGQMVELKCVIPLHTHLRMQLWDYDLVSSDDLIGETSIDLESRLLSKHGATCGLPRSYCTSGPNEWRLGTTPMEMLEAYCKRNSMSLPQYYGKTAVKIANRVLNIGDFEKGDAAIQLNLGETDQRLALHVLRQLPLVREHVETRPLYNPIQPGLEQGKLQMWVDIFPRSLGPPGKAVDITPRVPHNYQLRCIIWNTKDVVLDETSITGDEMSDIYVKGWIPGIDEKQKTDVHYRSLDGEGNFNWRYIFPFKYLPAEQSIIVEKKEHFWNLDETETRLPPQFIVQIWDNDKFSIDDFLGSLHLDLTSMPEPAKSAKSCSLKMLSDYQPLPGEKPPAQWKTVSLMDQKRVFGWWPCYSNAAGKDGRRQLSGKVEMTLEIVSGEEIDTKPAGKGRDDPNMNPKLEEPIRPATSFLWFASPFKTLRFILWRNYKWWILLFIIVLLLVIFVILFVYSLPDATMTRLVEKIWQ</sequence>
<dbReference type="PROSITE" id="PS50004">
    <property type="entry name" value="C2"/>
    <property type="match status" value="5"/>
</dbReference>
<keyword evidence="17" id="KW-1185">Reference proteome</keyword>
<evidence type="ECO:0000256" key="15">
    <source>
        <dbReference type="SAM" id="Phobius"/>
    </source>
</evidence>
<dbReference type="InterPro" id="IPR012560">
    <property type="entry name" value="Ferlin_A-domain"/>
</dbReference>
<feature type="region of interest" description="Disordered" evidence="14">
    <location>
        <begin position="875"/>
        <end position="899"/>
    </location>
</feature>
<dbReference type="CDD" id="cd04011">
    <property type="entry name" value="C2B_Ferlin"/>
    <property type="match status" value="1"/>
</dbReference>
<evidence type="ECO:0000256" key="10">
    <source>
        <dbReference type="ARBA" id="ARBA00022989"/>
    </source>
</evidence>
<dbReference type="InterPro" id="IPR037721">
    <property type="entry name" value="Ferlin"/>
</dbReference>
<dbReference type="GeneID" id="106812133"/>
<dbReference type="InterPro" id="IPR037724">
    <property type="entry name" value="C2E_Ferlin"/>
</dbReference>
<keyword evidence="12" id="KW-0968">Cytoplasmic vesicle</keyword>
<dbReference type="CDD" id="cd08374">
    <property type="entry name" value="C2F_Ferlin"/>
    <property type="match status" value="1"/>
</dbReference>
<dbReference type="Proteomes" id="UP000695022">
    <property type="component" value="Unplaced"/>
</dbReference>
<evidence type="ECO:0000256" key="3">
    <source>
        <dbReference type="ARBA" id="ARBA00007561"/>
    </source>
</evidence>
<feature type="domain" description="C2" evidence="16">
    <location>
        <begin position="898"/>
        <end position="1027"/>
    </location>
</feature>
<dbReference type="CDD" id="cd04037">
    <property type="entry name" value="C2E_Ferlin"/>
    <property type="match status" value="1"/>
</dbReference>
<keyword evidence="4" id="KW-1003">Cell membrane</keyword>
<evidence type="ECO:0000256" key="4">
    <source>
        <dbReference type="ARBA" id="ARBA00022475"/>
    </source>
</evidence>
<evidence type="ECO:0000256" key="5">
    <source>
        <dbReference type="ARBA" id="ARBA00022692"/>
    </source>
</evidence>
<evidence type="ECO:0000256" key="11">
    <source>
        <dbReference type="ARBA" id="ARBA00023136"/>
    </source>
</evidence>
<keyword evidence="5 15" id="KW-0812">Transmembrane</keyword>
<evidence type="ECO:0000256" key="13">
    <source>
        <dbReference type="SAM" id="Coils"/>
    </source>
</evidence>
<feature type="transmembrane region" description="Helical" evidence="15">
    <location>
        <begin position="1875"/>
        <end position="1895"/>
    </location>
</feature>
<dbReference type="InterPro" id="IPR035892">
    <property type="entry name" value="C2_domain_sf"/>
</dbReference>
<evidence type="ECO:0000256" key="6">
    <source>
        <dbReference type="ARBA" id="ARBA00022723"/>
    </source>
</evidence>
<dbReference type="InterPro" id="IPR055072">
    <property type="entry name" value="Ferlin_DSRM"/>
</dbReference>
<dbReference type="Pfam" id="PF08151">
    <property type="entry name" value="FerI"/>
    <property type="match status" value="1"/>
</dbReference>
<feature type="domain" description="C2" evidence="16">
    <location>
        <begin position="1374"/>
        <end position="1497"/>
    </location>
</feature>
<dbReference type="InterPro" id="IPR032362">
    <property type="entry name" value="Ferlin_C"/>
</dbReference>
<feature type="domain" description="C2" evidence="16">
    <location>
        <begin position="177"/>
        <end position="312"/>
    </location>
</feature>
<dbReference type="InterPro" id="IPR037725">
    <property type="entry name" value="C2F_Ferlin"/>
</dbReference>
<keyword evidence="6" id="KW-0479">Metal-binding</keyword>
<evidence type="ECO:0000313" key="18">
    <source>
        <dbReference type="RefSeq" id="XP_014671407.1"/>
    </source>
</evidence>
<dbReference type="InterPro" id="IPR006614">
    <property type="entry name" value="Peroxin/Ferlin"/>
</dbReference>
<dbReference type="Gene3D" id="2.60.40.150">
    <property type="entry name" value="C2 domain"/>
    <property type="match status" value="5"/>
</dbReference>
<dbReference type="InterPro" id="IPR037720">
    <property type="entry name" value="C2B_Ferlin"/>
</dbReference>
<dbReference type="Pfam" id="PF08165">
    <property type="entry name" value="FerA"/>
    <property type="match status" value="1"/>
</dbReference>
<dbReference type="SMART" id="SM01201">
    <property type="entry name" value="FerB"/>
    <property type="match status" value="1"/>
</dbReference>
<dbReference type="InterPro" id="IPR037723">
    <property type="entry name" value="C2D_Ferlin"/>
</dbReference>
<dbReference type="Pfam" id="PF22901">
    <property type="entry name" value="dsrm_Ferlin"/>
    <property type="match status" value="1"/>
</dbReference>
<dbReference type="InterPro" id="IPR012561">
    <property type="entry name" value="Ferlin_B-domain"/>
</dbReference>
<organism evidence="17 18">
    <name type="scientific">Priapulus caudatus</name>
    <name type="common">Priapulid worm</name>
    <dbReference type="NCBI Taxonomy" id="37621"/>
    <lineage>
        <taxon>Eukaryota</taxon>
        <taxon>Metazoa</taxon>
        <taxon>Ecdysozoa</taxon>
        <taxon>Scalidophora</taxon>
        <taxon>Priapulida</taxon>
        <taxon>Priapulimorpha</taxon>
        <taxon>Priapulimorphida</taxon>
        <taxon>Priapulidae</taxon>
        <taxon>Priapulus</taxon>
    </lineage>
</organism>
<comment type="subcellular location">
    <subcellularLocation>
        <location evidence="1">Cell membrane</location>
        <topology evidence="1">Single-pass type II membrane protein</topology>
    </subcellularLocation>
    <subcellularLocation>
        <location evidence="2">Cytoplasmic vesicle membrane</location>
        <topology evidence="2">Single-pass type II membrane protein</topology>
    </subcellularLocation>
</comment>
<dbReference type="PANTHER" id="PTHR12546">
    <property type="entry name" value="FER-1-LIKE"/>
    <property type="match status" value="1"/>
</dbReference>
<feature type="domain" description="C2" evidence="16">
    <location>
        <begin position="18"/>
        <end position="136"/>
    </location>
</feature>
<keyword evidence="7" id="KW-0677">Repeat</keyword>
<dbReference type="RefSeq" id="XP_014671407.1">
    <property type="nucleotide sequence ID" value="XM_014815921.1"/>
</dbReference>
<keyword evidence="10 15" id="KW-1133">Transmembrane helix</keyword>
<dbReference type="CDD" id="cd04017">
    <property type="entry name" value="C2D_Ferlin"/>
    <property type="match status" value="1"/>
</dbReference>
<evidence type="ECO:0000259" key="16">
    <source>
        <dbReference type="PROSITE" id="PS50004"/>
    </source>
</evidence>
<keyword evidence="9" id="KW-0735">Signal-anchor</keyword>
<name>A0ABM1EGT6_PRICU</name>
<dbReference type="Pfam" id="PF16165">
    <property type="entry name" value="Ferlin_C"/>
    <property type="match status" value="1"/>
</dbReference>
<dbReference type="SMART" id="SM00693">
    <property type="entry name" value="DysFN"/>
    <property type="match status" value="2"/>
</dbReference>
<dbReference type="SMART" id="SM00694">
    <property type="entry name" value="DysFC"/>
    <property type="match status" value="1"/>
</dbReference>
<comment type="similarity">
    <text evidence="3">Belongs to the ferlin family.</text>
</comment>
<keyword evidence="13" id="KW-0175">Coiled coil</keyword>
<dbReference type="InterPro" id="IPR037722">
    <property type="entry name" value="C2C_Ferlin"/>
</dbReference>
<dbReference type="SMART" id="SM00239">
    <property type="entry name" value="C2"/>
    <property type="match status" value="6"/>
</dbReference>
<accession>A0ABM1EGT6</accession>
<dbReference type="SMART" id="SM01202">
    <property type="entry name" value="FerI"/>
    <property type="match status" value="1"/>
</dbReference>
<dbReference type="InterPro" id="IPR012968">
    <property type="entry name" value="FerIin_dom"/>
</dbReference>